<reference evidence="3" key="1">
    <citation type="submission" date="2019-03" db="EMBL/GenBank/DDBJ databases">
        <title>Lake Tanganyika Metagenome-Assembled Genomes (MAGs).</title>
        <authorList>
            <person name="Tran P."/>
        </authorList>
    </citation>
    <scope>NUCLEOTIDE SEQUENCE</scope>
    <source>
        <strain evidence="3">K_DeepCast_65m_m2_066</strain>
    </source>
</reference>
<dbReference type="InterPro" id="IPR001509">
    <property type="entry name" value="Epimerase_deHydtase"/>
</dbReference>
<evidence type="ECO:0000313" key="3">
    <source>
        <dbReference type="EMBL" id="MBM3224150.1"/>
    </source>
</evidence>
<feature type="domain" description="NAD-dependent epimerase/dehydratase" evidence="2">
    <location>
        <begin position="7"/>
        <end position="114"/>
    </location>
</feature>
<evidence type="ECO:0000256" key="1">
    <source>
        <dbReference type="ARBA" id="ARBA00023027"/>
    </source>
</evidence>
<dbReference type="SUPFAM" id="SSF51735">
    <property type="entry name" value="NAD(P)-binding Rossmann-fold domains"/>
    <property type="match status" value="1"/>
</dbReference>
<name>A0A937W1T1_UNCTE</name>
<proteinExistence type="predicted"/>
<dbReference type="AlphaFoldDB" id="A0A937W1T1"/>
<evidence type="ECO:0000313" key="4">
    <source>
        <dbReference type="Proteomes" id="UP000712673"/>
    </source>
</evidence>
<keyword evidence="1" id="KW-0520">NAD</keyword>
<dbReference type="Pfam" id="PF01370">
    <property type="entry name" value="Epimerase"/>
    <property type="match status" value="1"/>
</dbReference>
<dbReference type="PRINTS" id="PR01713">
    <property type="entry name" value="NUCEPIMERASE"/>
</dbReference>
<sequence length="187" mass="21231">PFAEDDDVSMPVSPYAATKRAGELLCYTYTHLYQLRIACLRFFTVYGPYQRPDLAIHKFARLMAAEKPIPVFGDGSSQRDYTYVDDIVEGIVLAWRWLQRGDTSPGAYEIFNLGGSHPVKLLELIRLLEKSLGCTAQLDWQDDQPGDVPLTYADVRKSEALLGYRPQVDIATGIQRFAMWFQTHHQG</sequence>
<accession>A0A937W1T1</accession>
<dbReference type="PANTHER" id="PTHR43574">
    <property type="entry name" value="EPIMERASE-RELATED"/>
    <property type="match status" value="1"/>
</dbReference>
<evidence type="ECO:0000259" key="2">
    <source>
        <dbReference type="Pfam" id="PF01370"/>
    </source>
</evidence>
<dbReference type="Gene3D" id="3.90.25.10">
    <property type="entry name" value="UDP-galactose 4-epimerase, domain 1"/>
    <property type="match status" value="1"/>
</dbReference>
<dbReference type="InterPro" id="IPR036291">
    <property type="entry name" value="NAD(P)-bd_dom_sf"/>
</dbReference>
<dbReference type="EMBL" id="VGLS01000266">
    <property type="protein sequence ID" value="MBM3224150.1"/>
    <property type="molecule type" value="Genomic_DNA"/>
</dbReference>
<feature type="non-terminal residue" evidence="3">
    <location>
        <position position="1"/>
    </location>
</feature>
<dbReference type="Gene3D" id="3.40.50.720">
    <property type="entry name" value="NAD(P)-binding Rossmann-like Domain"/>
    <property type="match status" value="1"/>
</dbReference>
<comment type="caution">
    <text evidence="3">The sequence shown here is derived from an EMBL/GenBank/DDBJ whole genome shotgun (WGS) entry which is preliminary data.</text>
</comment>
<gene>
    <name evidence="3" type="ORF">FJZ47_10140</name>
</gene>
<protein>
    <submittedName>
        <fullName evidence="3">NAD-dependent epimerase/dehydratase family protein</fullName>
    </submittedName>
</protein>
<organism evidence="3 4">
    <name type="scientific">Tectimicrobiota bacterium</name>
    <dbReference type="NCBI Taxonomy" id="2528274"/>
    <lineage>
        <taxon>Bacteria</taxon>
        <taxon>Pseudomonadati</taxon>
        <taxon>Nitrospinota/Tectimicrobiota group</taxon>
        <taxon>Candidatus Tectimicrobiota</taxon>
    </lineage>
</organism>
<dbReference type="Proteomes" id="UP000712673">
    <property type="component" value="Unassembled WGS sequence"/>
</dbReference>